<keyword evidence="1" id="KW-0472">Membrane</keyword>
<sequence length="45" mass="4943">MKNYLTYIGTISFITLAVALVANVFIAFALYILASAYGIKLLEVE</sequence>
<keyword evidence="1" id="KW-0812">Transmembrane</keyword>
<evidence type="ECO:0000256" key="1">
    <source>
        <dbReference type="SAM" id="Phobius"/>
    </source>
</evidence>
<dbReference type="RefSeq" id="WP_000800860.1">
    <property type="nucleotide sequence ID" value="NZ_BDVA01000001.1"/>
</dbReference>
<dbReference type="EMBL" id="CAIIGN010000008">
    <property type="protein sequence ID" value="CAC8247095.1"/>
    <property type="molecule type" value="Genomic_DNA"/>
</dbReference>
<keyword evidence="1" id="KW-1133">Transmembrane helix</keyword>
<evidence type="ECO:0000313" key="3">
    <source>
        <dbReference type="Proteomes" id="UP000507402"/>
    </source>
</evidence>
<dbReference type="Proteomes" id="UP000507402">
    <property type="component" value="Unassembled WGS sequence"/>
</dbReference>
<dbReference type="AlphaFoldDB" id="A0A9N8IJY6"/>
<evidence type="ECO:0000313" key="2">
    <source>
        <dbReference type="EMBL" id="CAC8247095.1"/>
    </source>
</evidence>
<comment type="caution">
    <text evidence="2">The sequence shown here is derived from an EMBL/GenBank/DDBJ whole genome shotgun (WGS) entry which is preliminary data.</text>
</comment>
<proteinExistence type="predicted"/>
<accession>A0A9N8IJY6</accession>
<reference evidence="2 3" key="1">
    <citation type="submission" date="2020-06" db="EMBL/GenBank/DDBJ databases">
        <authorList>
            <consortium name="Pathogen Informatics"/>
        </authorList>
    </citation>
    <scope>NUCLEOTIDE SEQUENCE [LARGE SCALE GENOMIC DNA]</scope>
    <source>
        <strain evidence="2 3">MOS114</strain>
    </source>
</reference>
<protein>
    <submittedName>
        <fullName evidence="2">Uncharacterized protein</fullName>
    </submittedName>
</protein>
<feature type="transmembrane region" description="Helical" evidence="1">
    <location>
        <begin position="6"/>
        <end position="33"/>
    </location>
</feature>
<organism evidence="2 3">
    <name type="scientific">Staphylococcus aureus</name>
    <dbReference type="NCBI Taxonomy" id="1280"/>
    <lineage>
        <taxon>Bacteria</taxon>
        <taxon>Bacillati</taxon>
        <taxon>Bacillota</taxon>
        <taxon>Bacilli</taxon>
        <taxon>Bacillales</taxon>
        <taxon>Staphylococcaceae</taxon>
        <taxon>Staphylococcus</taxon>
    </lineage>
</organism>
<name>A0A9N8IJY6_STAAU</name>
<gene>
    <name evidence="2" type="ORF">SAMEA70153168_02119</name>
</gene>